<evidence type="ECO:0000256" key="1">
    <source>
        <dbReference type="SAM" id="Phobius"/>
    </source>
</evidence>
<reference evidence="5" key="2">
    <citation type="journal article" date="2019" name="Int. J. Syst. Evol. Microbiol.">
        <title>The Global Catalogue of Microorganisms (GCM) 10K type strain sequencing project: providing services to taxonomists for standard genome sequencing and annotation.</title>
        <authorList>
            <consortium name="The Broad Institute Genomics Platform"/>
            <consortium name="The Broad Institute Genome Sequencing Center for Infectious Disease"/>
            <person name="Wu L."/>
            <person name="Ma J."/>
        </authorList>
    </citation>
    <scope>NUCLEOTIDE SEQUENCE [LARGE SCALE GENOMIC DNA]</scope>
    <source>
        <strain evidence="5">CGMCC 1.15644</strain>
    </source>
</reference>
<evidence type="ECO:0000313" key="5">
    <source>
        <dbReference type="Proteomes" id="UP000622648"/>
    </source>
</evidence>
<keyword evidence="1" id="KW-0472">Membrane</keyword>
<dbReference type="RefSeq" id="WP_132533214.1">
    <property type="nucleotide sequence ID" value="NZ_BMJO01000002.1"/>
</dbReference>
<dbReference type="Proteomes" id="UP000622648">
    <property type="component" value="Unassembled WGS sequence"/>
</dbReference>
<reference evidence="3 4" key="3">
    <citation type="submission" date="2019-03" db="EMBL/GenBank/DDBJ databases">
        <title>Genomic Encyclopedia of Type Strains, Phase IV (KMG-IV): sequencing the most valuable type-strain genomes for metagenomic binning, comparative biology and taxonomic classification.</title>
        <authorList>
            <person name="Goeker M."/>
        </authorList>
    </citation>
    <scope>NUCLEOTIDE SEQUENCE [LARGE SCALE GENOMIC DNA]</scope>
    <source>
        <strain evidence="3 4">DSM 103236</strain>
    </source>
</reference>
<dbReference type="OrthoDB" id="768110at2"/>
<dbReference type="EMBL" id="BMJO01000002">
    <property type="protein sequence ID" value="GGE45248.1"/>
    <property type="molecule type" value="Genomic_DNA"/>
</dbReference>
<feature type="transmembrane region" description="Helical" evidence="1">
    <location>
        <begin position="73"/>
        <end position="94"/>
    </location>
</feature>
<evidence type="ECO:0000313" key="4">
    <source>
        <dbReference type="Proteomes" id="UP000295684"/>
    </source>
</evidence>
<accession>A0A4R2HDB3</accession>
<evidence type="ECO:0000313" key="3">
    <source>
        <dbReference type="EMBL" id="TCO25462.1"/>
    </source>
</evidence>
<proteinExistence type="predicted"/>
<reference evidence="2" key="1">
    <citation type="journal article" date="2014" name="Int. J. Syst. Evol. Microbiol.">
        <title>Complete genome of a new Firmicutes species belonging to the dominant human colonic microbiota ('Ruminococcus bicirculans') reveals two chromosomes and a selective capacity to utilize plant glucans.</title>
        <authorList>
            <consortium name="NISC Comparative Sequencing Program"/>
            <person name="Wegmann U."/>
            <person name="Louis P."/>
            <person name="Goesmann A."/>
            <person name="Henrissat B."/>
            <person name="Duncan S.H."/>
            <person name="Flint H.J."/>
        </authorList>
    </citation>
    <scope>NUCLEOTIDE SEQUENCE</scope>
    <source>
        <strain evidence="2">CGMCC 1.15644</strain>
    </source>
</reference>
<dbReference type="Proteomes" id="UP000295684">
    <property type="component" value="Unassembled WGS sequence"/>
</dbReference>
<reference evidence="2" key="4">
    <citation type="submission" date="2024-05" db="EMBL/GenBank/DDBJ databases">
        <authorList>
            <person name="Sun Q."/>
            <person name="Zhou Y."/>
        </authorList>
    </citation>
    <scope>NUCLEOTIDE SEQUENCE</scope>
    <source>
        <strain evidence="2">CGMCC 1.15644</strain>
    </source>
</reference>
<evidence type="ECO:0000313" key="2">
    <source>
        <dbReference type="EMBL" id="GGE45248.1"/>
    </source>
</evidence>
<dbReference type="AlphaFoldDB" id="A0A4R2HDB3"/>
<comment type="caution">
    <text evidence="3">The sequence shown here is derived from an EMBL/GenBank/DDBJ whole genome shotgun (WGS) entry which is preliminary data.</text>
</comment>
<name>A0A4R2HDB3_9SPHI</name>
<dbReference type="EMBL" id="SLWO01000004">
    <property type="protein sequence ID" value="TCO25462.1"/>
    <property type="molecule type" value="Genomic_DNA"/>
</dbReference>
<gene>
    <name evidence="3" type="ORF">EV200_104500</name>
    <name evidence="2" type="ORF">GCM10011413_09250</name>
</gene>
<keyword evidence="5" id="KW-1185">Reference proteome</keyword>
<keyword evidence="1" id="KW-0812">Transmembrane</keyword>
<sequence length="123" mass="13910">MIDEKLREAEIIFEEVKKNAELRIALLKLDTVHYVAKLSANLITNIFTLICTLLAFLFGTVTLGFFFSDLLNSYALGFGGLTLFYALVAIFVTITKTNLIESVIINFTVRKFLNTRGNEDHNQ</sequence>
<protein>
    <submittedName>
        <fullName evidence="3">Uncharacterized protein</fullName>
    </submittedName>
</protein>
<keyword evidence="1" id="KW-1133">Transmembrane helix</keyword>
<organism evidence="3 4">
    <name type="scientific">Pedobacter psychrotolerans</name>
    <dbReference type="NCBI Taxonomy" id="1843235"/>
    <lineage>
        <taxon>Bacteria</taxon>
        <taxon>Pseudomonadati</taxon>
        <taxon>Bacteroidota</taxon>
        <taxon>Sphingobacteriia</taxon>
        <taxon>Sphingobacteriales</taxon>
        <taxon>Sphingobacteriaceae</taxon>
        <taxon>Pedobacter</taxon>
    </lineage>
</organism>
<feature type="transmembrane region" description="Helical" evidence="1">
    <location>
        <begin position="46"/>
        <end position="67"/>
    </location>
</feature>